<dbReference type="PANTHER" id="PTHR46985:SF2">
    <property type="entry name" value="APOPTOSIS-ASSOCIATED SPECK-LIKE PROTEIN CONTAINING A CARD"/>
    <property type="match status" value="1"/>
</dbReference>
<dbReference type="InterPro" id="IPR004020">
    <property type="entry name" value="DAPIN"/>
</dbReference>
<dbReference type="GO" id="GO:0042981">
    <property type="term" value="P:regulation of apoptotic process"/>
    <property type="evidence" value="ECO:0007669"/>
    <property type="project" value="InterPro"/>
</dbReference>
<dbReference type="OrthoDB" id="8888059at2759"/>
<evidence type="ECO:0000256" key="4">
    <source>
        <dbReference type="ARBA" id="ARBA00022859"/>
    </source>
</evidence>
<feature type="domain" description="CARD" evidence="7">
    <location>
        <begin position="111"/>
        <end position="196"/>
    </location>
</feature>
<dbReference type="EMBL" id="JANIIK010000109">
    <property type="protein sequence ID" value="KAJ3597548.1"/>
    <property type="molecule type" value="Genomic_DNA"/>
</dbReference>
<dbReference type="InterPro" id="IPR051249">
    <property type="entry name" value="NLRP_Inflammasome"/>
</dbReference>
<comment type="caution">
    <text evidence="9">The sequence shown here is derived from an EMBL/GenBank/DDBJ whole genome shotgun (WGS) entry which is preliminary data.</text>
</comment>
<dbReference type="InterPro" id="IPR011029">
    <property type="entry name" value="DEATH-like_dom_sf"/>
</dbReference>
<dbReference type="Pfam" id="PF00619">
    <property type="entry name" value="CARD"/>
    <property type="match status" value="1"/>
</dbReference>
<dbReference type="GO" id="GO:0061702">
    <property type="term" value="C:canonical inflammasome complex"/>
    <property type="evidence" value="ECO:0007669"/>
    <property type="project" value="UniProtKB-SubCell"/>
</dbReference>
<dbReference type="Pfam" id="PF02758">
    <property type="entry name" value="PYRIN"/>
    <property type="match status" value="1"/>
</dbReference>
<keyword evidence="4" id="KW-0391">Immunity</keyword>
<dbReference type="Gene3D" id="1.10.533.10">
    <property type="entry name" value="Death Domain, Fas"/>
    <property type="match status" value="2"/>
</dbReference>
<feature type="domain" description="Pyrin" evidence="8">
    <location>
        <begin position="1"/>
        <end position="89"/>
    </location>
</feature>
<reference evidence="9" key="1">
    <citation type="submission" date="2022-07" db="EMBL/GenBank/DDBJ databases">
        <title>Chromosome-level genome of Muraenolepis orangiensis.</title>
        <authorList>
            <person name="Kim J."/>
        </authorList>
    </citation>
    <scope>NUCLEOTIDE SEQUENCE</scope>
    <source>
        <strain evidence="9">KU_S4_2022</strain>
        <tissue evidence="9">Muscle</tissue>
    </source>
</reference>
<evidence type="ECO:0000259" key="7">
    <source>
        <dbReference type="PROSITE" id="PS50209"/>
    </source>
</evidence>
<comment type="subcellular location">
    <subcellularLocation>
        <location evidence="1">Inflammasome</location>
    </subcellularLocation>
</comment>
<dbReference type="SMART" id="SM01289">
    <property type="entry name" value="PYRIN"/>
    <property type="match status" value="1"/>
</dbReference>
<sequence length="197" mass="21799">MASTVKHVLLNTLEDLTKKQLSKFCARLLDREREPRVRRSALENVEEIMVVDVLVSTFTEAGAGTVAVETLRLIDCNDLAGTLETSLAALPARRKSRKSTGSTIKLGPEAHFVDRHHSSLVQRIGNVPPILDQLLSQKVVSQEQYAIILAKATPQEQVRQLYVGALMSSGDRGKDIFLGVLEKTEPFLIDDLKLRGQ</sequence>
<evidence type="ECO:0000313" key="9">
    <source>
        <dbReference type="EMBL" id="KAJ3597548.1"/>
    </source>
</evidence>
<evidence type="ECO:0000259" key="8">
    <source>
        <dbReference type="PROSITE" id="PS50824"/>
    </source>
</evidence>
<dbReference type="GO" id="GO:0045087">
    <property type="term" value="P:innate immune response"/>
    <property type="evidence" value="ECO:0007669"/>
    <property type="project" value="UniProtKB-KW"/>
</dbReference>
<accession>A0A9Q0E075</accession>
<evidence type="ECO:0000256" key="1">
    <source>
        <dbReference type="ARBA" id="ARBA00004110"/>
    </source>
</evidence>
<dbReference type="AlphaFoldDB" id="A0A9Q0E075"/>
<evidence type="ECO:0008006" key="11">
    <source>
        <dbReference type="Google" id="ProtNLM"/>
    </source>
</evidence>
<organism evidence="9 10">
    <name type="scientific">Muraenolepis orangiensis</name>
    <name type="common">Patagonian moray cod</name>
    <dbReference type="NCBI Taxonomy" id="630683"/>
    <lineage>
        <taxon>Eukaryota</taxon>
        <taxon>Metazoa</taxon>
        <taxon>Chordata</taxon>
        <taxon>Craniata</taxon>
        <taxon>Vertebrata</taxon>
        <taxon>Euteleostomi</taxon>
        <taxon>Actinopterygii</taxon>
        <taxon>Neopterygii</taxon>
        <taxon>Teleostei</taxon>
        <taxon>Neoteleostei</taxon>
        <taxon>Acanthomorphata</taxon>
        <taxon>Zeiogadaria</taxon>
        <taxon>Gadariae</taxon>
        <taxon>Gadiformes</taxon>
        <taxon>Muraenolepidoidei</taxon>
        <taxon>Muraenolepididae</taxon>
        <taxon>Muraenolepis</taxon>
    </lineage>
</organism>
<dbReference type="CDD" id="cd08321">
    <property type="entry name" value="Pyrin_ASC-like"/>
    <property type="match status" value="1"/>
</dbReference>
<dbReference type="PANTHER" id="PTHR46985">
    <property type="entry name" value="NACHT, LRR AND PYD DOMAINS-CONTAINING PROTEIN 1"/>
    <property type="match status" value="1"/>
</dbReference>
<dbReference type="SUPFAM" id="SSF47986">
    <property type="entry name" value="DEATH domain"/>
    <property type="match status" value="2"/>
</dbReference>
<keyword evidence="5" id="KW-0395">Inflammatory response</keyword>
<gene>
    <name evidence="9" type="ORF">NHX12_001071</name>
</gene>
<name>A0A9Q0E075_9TELE</name>
<dbReference type="InterPro" id="IPR001315">
    <property type="entry name" value="CARD"/>
</dbReference>
<keyword evidence="10" id="KW-1185">Reference proteome</keyword>
<keyword evidence="6" id="KW-1271">Inflammasome</keyword>
<dbReference type="PROSITE" id="PS50824">
    <property type="entry name" value="DAPIN"/>
    <property type="match status" value="1"/>
</dbReference>
<evidence type="ECO:0000256" key="2">
    <source>
        <dbReference type="ARBA" id="ARBA00022490"/>
    </source>
</evidence>
<evidence type="ECO:0000256" key="3">
    <source>
        <dbReference type="ARBA" id="ARBA00022588"/>
    </source>
</evidence>
<keyword evidence="3" id="KW-0399">Innate immunity</keyword>
<proteinExistence type="predicted"/>
<evidence type="ECO:0000256" key="6">
    <source>
        <dbReference type="ARBA" id="ARBA00023233"/>
    </source>
</evidence>
<dbReference type="PROSITE" id="PS50209">
    <property type="entry name" value="CARD"/>
    <property type="match status" value="1"/>
</dbReference>
<dbReference type="CDD" id="cd08330">
    <property type="entry name" value="CARD_ASC_NALP1"/>
    <property type="match status" value="1"/>
</dbReference>
<dbReference type="GO" id="GO:0006954">
    <property type="term" value="P:inflammatory response"/>
    <property type="evidence" value="ECO:0007669"/>
    <property type="project" value="UniProtKB-KW"/>
</dbReference>
<dbReference type="InterPro" id="IPR033516">
    <property type="entry name" value="CARD8/ASC/NALP1_CARD"/>
</dbReference>
<dbReference type="Proteomes" id="UP001148018">
    <property type="component" value="Unassembled WGS sequence"/>
</dbReference>
<evidence type="ECO:0000313" key="10">
    <source>
        <dbReference type="Proteomes" id="UP001148018"/>
    </source>
</evidence>
<protein>
    <recommendedName>
        <fullName evidence="11">Apoptosis-associated speck-like protein containing a CARD</fullName>
    </recommendedName>
</protein>
<keyword evidence="2" id="KW-0963">Cytoplasm</keyword>
<evidence type="ECO:0000256" key="5">
    <source>
        <dbReference type="ARBA" id="ARBA00023198"/>
    </source>
</evidence>